<dbReference type="Pfam" id="PF02518">
    <property type="entry name" value="HATPase_c"/>
    <property type="match status" value="1"/>
</dbReference>
<evidence type="ECO:0000313" key="8">
    <source>
        <dbReference type="Proteomes" id="UP000824633"/>
    </source>
</evidence>
<dbReference type="Pfam" id="PF06580">
    <property type="entry name" value="His_kinase"/>
    <property type="match status" value="1"/>
</dbReference>
<dbReference type="InterPro" id="IPR050640">
    <property type="entry name" value="Bact_2-comp_sensor_kinase"/>
</dbReference>
<dbReference type="Pfam" id="PF00672">
    <property type="entry name" value="HAMP"/>
    <property type="match status" value="1"/>
</dbReference>
<dbReference type="Gene3D" id="6.10.340.10">
    <property type="match status" value="1"/>
</dbReference>
<comment type="subcellular location">
    <subcellularLocation>
        <location evidence="1">Membrane</location>
    </subcellularLocation>
</comment>
<dbReference type="SUPFAM" id="SSF158472">
    <property type="entry name" value="HAMP domain-like"/>
    <property type="match status" value="1"/>
</dbReference>
<keyword evidence="3" id="KW-0808">Transferase</keyword>
<evidence type="ECO:0000256" key="2">
    <source>
        <dbReference type="ARBA" id="ARBA00022553"/>
    </source>
</evidence>
<dbReference type="GO" id="GO:0016301">
    <property type="term" value="F:kinase activity"/>
    <property type="evidence" value="ECO:0007669"/>
    <property type="project" value="UniProtKB-KW"/>
</dbReference>
<evidence type="ECO:0000256" key="3">
    <source>
        <dbReference type="ARBA" id="ARBA00022679"/>
    </source>
</evidence>
<feature type="domain" description="HAMP" evidence="6">
    <location>
        <begin position="324"/>
        <end position="376"/>
    </location>
</feature>
<dbReference type="PANTHER" id="PTHR34220">
    <property type="entry name" value="SENSOR HISTIDINE KINASE YPDA"/>
    <property type="match status" value="1"/>
</dbReference>
<keyword evidence="2" id="KW-0597">Phosphoprotein</keyword>
<evidence type="ECO:0000313" key="7">
    <source>
        <dbReference type="EMBL" id="BCZ47774.1"/>
    </source>
</evidence>
<proteinExistence type="predicted"/>
<dbReference type="InterPro" id="IPR003660">
    <property type="entry name" value="HAMP_dom"/>
</dbReference>
<keyword evidence="5" id="KW-0472">Membrane</keyword>
<keyword evidence="4 7" id="KW-0418">Kinase</keyword>
<evidence type="ECO:0000256" key="4">
    <source>
        <dbReference type="ARBA" id="ARBA00022777"/>
    </source>
</evidence>
<feature type="transmembrane region" description="Helical" evidence="5">
    <location>
        <begin position="12"/>
        <end position="37"/>
    </location>
</feature>
<dbReference type="RefSeq" id="WP_224034093.1">
    <property type="nucleotide sequence ID" value="NZ_AP024849.1"/>
</dbReference>
<dbReference type="CDD" id="cd06225">
    <property type="entry name" value="HAMP"/>
    <property type="match status" value="1"/>
</dbReference>
<dbReference type="PANTHER" id="PTHR34220:SF7">
    <property type="entry name" value="SENSOR HISTIDINE KINASE YPDA"/>
    <property type="match status" value="1"/>
</dbReference>
<dbReference type="SMART" id="SM00387">
    <property type="entry name" value="HATPase_c"/>
    <property type="match status" value="1"/>
</dbReference>
<evidence type="ECO:0000259" key="6">
    <source>
        <dbReference type="PROSITE" id="PS50885"/>
    </source>
</evidence>
<accession>A0ABN6J564</accession>
<keyword evidence="5" id="KW-1133">Transmembrane helix</keyword>
<dbReference type="PROSITE" id="PS50885">
    <property type="entry name" value="HAMP"/>
    <property type="match status" value="1"/>
</dbReference>
<reference evidence="8" key="1">
    <citation type="submission" date="2021-07" db="EMBL/GenBank/DDBJ databases">
        <title>Complete genome sequencing of a Clostridium isolate.</title>
        <authorList>
            <person name="Ueki A."/>
            <person name="Tonouchi A."/>
        </authorList>
    </citation>
    <scope>NUCLEOTIDE SEQUENCE [LARGE SCALE GENOMIC DNA]</scope>
    <source>
        <strain evidence="8">C5S11</strain>
    </source>
</reference>
<dbReference type="InterPro" id="IPR036890">
    <property type="entry name" value="HATPase_C_sf"/>
</dbReference>
<dbReference type="EMBL" id="AP024849">
    <property type="protein sequence ID" value="BCZ47774.1"/>
    <property type="molecule type" value="Genomic_DNA"/>
</dbReference>
<dbReference type="SUPFAM" id="SSF55874">
    <property type="entry name" value="ATPase domain of HSP90 chaperone/DNA topoisomerase II/histidine kinase"/>
    <property type="match status" value="1"/>
</dbReference>
<dbReference type="InterPro" id="IPR010559">
    <property type="entry name" value="Sig_transdc_His_kin_internal"/>
</dbReference>
<dbReference type="Proteomes" id="UP000824633">
    <property type="component" value="Chromosome"/>
</dbReference>
<dbReference type="InterPro" id="IPR003594">
    <property type="entry name" value="HATPase_dom"/>
</dbReference>
<feature type="transmembrane region" description="Helical" evidence="5">
    <location>
        <begin position="304"/>
        <end position="323"/>
    </location>
</feature>
<evidence type="ECO:0000256" key="5">
    <source>
        <dbReference type="SAM" id="Phobius"/>
    </source>
</evidence>
<organism evidence="7 8">
    <name type="scientific">Clostridium gelidum</name>
    <dbReference type="NCBI Taxonomy" id="704125"/>
    <lineage>
        <taxon>Bacteria</taxon>
        <taxon>Bacillati</taxon>
        <taxon>Bacillota</taxon>
        <taxon>Clostridia</taxon>
        <taxon>Eubacteriales</taxon>
        <taxon>Clostridiaceae</taxon>
        <taxon>Clostridium</taxon>
    </lineage>
</organism>
<evidence type="ECO:0000256" key="1">
    <source>
        <dbReference type="ARBA" id="ARBA00004370"/>
    </source>
</evidence>
<keyword evidence="5" id="KW-0812">Transmembrane</keyword>
<dbReference type="Gene3D" id="3.30.565.10">
    <property type="entry name" value="Histidine kinase-like ATPase, C-terminal domain"/>
    <property type="match status" value="1"/>
</dbReference>
<gene>
    <name evidence="7" type="ORF">psyc5s11_38410</name>
</gene>
<keyword evidence="8" id="KW-1185">Reference proteome</keyword>
<protein>
    <submittedName>
        <fullName evidence="7">Histidine kinase</fullName>
    </submittedName>
</protein>
<dbReference type="SMART" id="SM00304">
    <property type="entry name" value="HAMP"/>
    <property type="match status" value="1"/>
</dbReference>
<name>A0ABN6J564_9CLOT</name>
<sequence length="595" mass="67600">MLKILKFLHSTSLFFRVASIVLISIILVSFSTSMIAIKISKDALVDTFSKSNYKVLTQITENYISLNDKIINAMNAIESIPDFERYLTEAELSPQLNYKTIYNMSTNLNQIAPKKDFLDITILTIGLNGKTFIGNSDCITTDVNDILNNNITKNALASKNMVLYQYLDHGFTKYTQYSSTIVTTKVLCDKFTRVPYGFVYVLINQNTFKKYYDYFVGNGNNIAIMSSDGTIVSSNLTSNIGTKNLDLYNISNNILENNLKYINTHLNSSDVAILSKHLPTYNFNIVGTIDKNIVLDELYNSSQIIMVIILIALLFIILTFFIIRRTTKPISALVKTMPKIIHGDFNNHLPVVGGYEVRELSSTFNYMLDGLNNYVQEQIKMQKEKRKAEIHALQMQINPHFIYNTLSSIKWLMWQGNIEKSTETIDAFISLLQNTISNKNEMITILEEIDNLKNYVLINHIRYGDSINVTFFVIPNCEDYIIPKLILQPFIENAFFHGFTDKSTGSIHIFVNEQAGNLICEIIDNGVGIASEDMKSILKKSTKKHEHFTSIGVHNVNDRIKLIYGDDYGVTITSELNKGTTVKVIIPAQKEFIED</sequence>